<dbReference type="FunFam" id="3.30.70.640:FF:000001">
    <property type="entry name" value="Cyclic pyranopterin monophosphate synthase"/>
    <property type="match status" value="1"/>
</dbReference>
<evidence type="ECO:0000256" key="7">
    <source>
        <dbReference type="HAMAP-Rule" id="MF_01224"/>
    </source>
</evidence>
<evidence type="ECO:0000256" key="3">
    <source>
        <dbReference type="ARBA" id="ARBA00012575"/>
    </source>
</evidence>
<proteinExistence type="inferred from homology"/>
<evidence type="ECO:0000256" key="1">
    <source>
        <dbReference type="ARBA" id="ARBA00001637"/>
    </source>
</evidence>
<dbReference type="PANTHER" id="PTHR22960">
    <property type="entry name" value="MOLYBDOPTERIN COFACTOR SYNTHESIS PROTEIN A"/>
    <property type="match status" value="1"/>
</dbReference>
<dbReference type="NCBIfam" id="NF006870">
    <property type="entry name" value="PRK09364.1"/>
    <property type="match status" value="1"/>
</dbReference>
<evidence type="ECO:0000256" key="6">
    <source>
        <dbReference type="ARBA" id="ARBA00055087"/>
    </source>
</evidence>
<accession>A0A5P9NJW7</accession>
<name>A0A5P9NJW7_9GAMM</name>
<dbReference type="Gene3D" id="3.30.70.640">
    <property type="entry name" value="Molybdopterin cofactor biosynthesis C (MoaC) domain"/>
    <property type="match status" value="1"/>
</dbReference>
<reference evidence="9 10" key="1">
    <citation type="submission" date="2019-02" db="EMBL/GenBank/DDBJ databases">
        <authorList>
            <person name="Li S.-H."/>
        </authorList>
    </citation>
    <scope>NUCLEOTIDE SEQUENCE [LARGE SCALE GENOMIC DNA]</scope>
    <source>
        <strain evidence="9 10">IMCC14385</strain>
    </source>
</reference>
<evidence type="ECO:0000256" key="4">
    <source>
        <dbReference type="ARBA" id="ARBA00023150"/>
    </source>
</evidence>
<protein>
    <recommendedName>
        <fullName evidence="3 7">Cyclic pyranopterin monophosphate synthase</fullName>
        <ecNumber evidence="3 7">4.6.1.17</ecNumber>
    </recommendedName>
    <alternativeName>
        <fullName evidence="7">Molybdenum cofactor biosynthesis protein C</fullName>
    </alternativeName>
</protein>
<organism evidence="9 10">
    <name type="scientific">Halioglobus maricola</name>
    <dbReference type="NCBI Taxonomy" id="2601894"/>
    <lineage>
        <taxon>Bacteria</taxon>
        <taxon>Pseudomonadati</taxon>
        <taxon>Pseudomonadota</taxon>
        <taxon>Gammaproteobacteria</taxon>
        <taxon>Cellvibrionales</taxon>
        <taxon>Halieaceae</taxon>
        <taxon>Halioglobus</taxon>
    </lineage>
</organism>
<dbReference type="UniPathway" id="UPA00344"/>
<dbReference type="GO" id="GO:0006777">
    <property type="term" value="P:Mo-molybdopterin cofactor biosynthetic process"/>
    <property type="evidence" value="ECO:0007669"/>
    <property type="project" value="UniProtKB-UniRule"/>
</dbReference>
<keyword evidence="10" id="KW-1185">Reference proteome</keyword>
<sequence>MAKLTHINDQGTAHMVDVGDKQETQRVAVATGRVLMTQETLQLLRENGFKKGDVLGVARIAGIQAAKKCSDLIPLCHPLMLNSVELDFGIDEPAGAVTIEGRCKVSGKTGVEMEALTAVSVAALTIYDMCKAVDKAMVIEQVCLQQKQGGKSGDWSRQDD</sequence>
<evidence type="ECO:0000259" key="8">
    <source>
        <dbReference type="Pfam" id="PF01967"/>
    </source>
</evidence>
<comment type="catalytic activity">
    <reaction evidence="1 7">
        <text>(8S)-3',8-cyclo-7,8-dihydroguanosine 5'-triphosphate = cyclic pyranopterin phosphate + diphosphate</text>
        <dbReference type="Rhea" id="RHEA:49580"/>
        <dbReference type="ChEBI" id="CHEBI:33019"/>
        <dbReference type="ChEBI" id="CHEBI:59648"/>
        <dbReference type="ChEBI" id="CHEBI:131766"/>
        <dbReference type="EC" id="4.6.1.17"/>
    </reaction>
</comment>
<dbReference type="InterPro" id="IPR047594">
    <property type="entry name" value="MoaC_bact/euk"/>
</dbReference>
<dbReference type="EC" id="4.6.1.17" evidence="3 7"/>
<dbReference type="Pfam" id="PF01967">
    <property type="entry name" value="MoaC"/>
    <property type="match status" value="1"/>
</dbReference>
<dbReference type="SUPFAM" id="SSF55040">
    <property type="entry name" value="Molybdenum cofactor biosynthesis protein C, MoaC"/>
    <property type="match status" value="1"/>
</dbReference>
<keyword evidence="5 7" id="KW-0456">Lyase</keyword>
<comment type="subunit">
    <text evidence="7">Homohexamer; trimer of dimers.</text>
</comment>
<dbReference type="InterPro" id="IPR036522">
    <property type="entry name" value="MoaC_sf"/>
</dbReference>
<dbReference type="EMBL" id="CP036422">
    <property type="protein sequence ID" value="QFU76032.1"/>
    <property type="molecule type" value="Genomic_DNA"/>
</dbReference>
<evidence type="ECO:0000313" key="9">
    <source>
        <dbReference type="EMBL" id="QFU76032.1"/>
    </source>
</evidence>
<dbReference type="CDD" id="cd01420">
    <property type="entry name" value="MoaC_PE"/>
    <property type="match status" value="1"/>
</dbReference>
<dbReference type="AlphaFoldDB" id="A0A5P9NJW7"/>
<dbReference type="InterPro" id="IPR023045">
    <property type="entry name" value="MoaC"/>
</dbReference>
<keyword evidence="4 7" id="KW-0501">Molybdenum cofactor biosynthesis</keyword>
<dbReference type="InterPro" id="IPR050105">
    <property type="entry name" value="MoCo_biosynth_MoaA/MoaC"/>
</dbReference>
<dbReference type="InterPro" id="IPR002820">
    <property type="entry name" value="Mopterin_CF_biosynth-C_dom"/>
</dbReference>
<feature type="binding site" evidence="7">
    <location>
        <begin position="113"/>
        <end position="114"/>
    </location>
    <ligand>
        <name>substrate</name>
    </ligand>
</feature>
<dbReference type="OrthoDB" id="9794429at2"/>
<comment type="function">
    <text evidence="6 7">Catalyzes the conversion of (8S)-3',8-cyclo-7,8-dihydroguanosine 5'-triphosphate to cyclic pyranopterin monophosphate (cPMP).</text>
</comment>
<comment type="pathway">
    <text evidence="2 7">Cofactor biosynthesis; molybdopterin biosynthesis.</text>
</comment>
<evidence type="ECO:0000313" key="10">
    <source>
        <dbReference type="Proteomes" id="UP000326287"/>
    </source>
</evidence>
<gene>
    <name evidence="7 9" type="primary">moaC</name>
    <name evidence="9" type="ORF">EY643_10345</name>
</gene>
<feature type="active site" evidence="7">
    <location>
        <position position="128"/>
    </location>
</feature>
<evidence type="ECO:0000256" key="2">
    <source>
        <dbReference type="ARBA" id="ARBA00005046"/>
    </source>
</evidence>
<dbReference type="GO" id="GO:0061799">
    <property type="term" value="F:cyclic pyranopterin monophosphate synthase activity"/>
    <property type="evidence" value="ECO:0007669"/>
    <property type="project" value="UniProtKB-UniRule"/>
</dbReference>
<evidence type="ECO:0000256" key="5">
    <source>
        <dbReference type="ARBA" id="ARBA00023239"/>
    </source>
</evidence>
<comment type="similarity">
    <text evidence="7">Belongs to the MoaC family.</text>
</comment>
<feature type="domain" description="Molybdopterin cofactor biosynthesis C (MoaC)" evidence="8">
    <location>
        <begin position="15"/>
        <end position="150"/>
    </location>
</feature>
<dbReference type="HAMAP" id="MF_01224_B">
    <property type="entry name" value="MoaC_B"/>
    <property type="match status" value="1"/>
</dbReference>
<dbReference type="RefSeq" id="WP_152662137.1">
    <property type="nucleotide sequence ID" value="NZ_CP036422.1"/>
</dbReference>
<dbReference type="KEGG" id="halc:EY643_10345"/>
<dbReference type="Proteomes" id="UP000326287">
    <property type="component" value="Chromosome"/>
</dbReference>
<dbReference type="NCBIfam" id="TIGR00581">
    <property type="entry name" value="moaC"/>
    <property type="match status" value="1"/>
</dbReference>
<feature type="binding site" evidence="7">
    <location>
        <begin position="75"/>
        <end position="77"/>
    </location>
    <ligand>
        <name>substrate</name>
    </ligand>
</feature>